<sequence>MGRKKATMNLIGSRSVRCTTLKRRRLSLLKKASELTKLCGKPVCLVVSDGPDNSSPVVWPSQEEAAQMLSMAKSMPEGKKKKKKLVREVTEIQEQVQNQDRENLHLEAMLQIQLKEALGKIDSQLTIMPLSVAPESSLVQPPISEDGERLMKPIHEEGMLWDYETMPGSFDPFGLPSISMPVLLDAPNIASRGGGIIQTQSLNAGAAYACACGGEEKESMQWDGEYLEPILQERINTVLLGTNSNSLDVSMVQPPMMITGTGSVDVYMRDGEHLAPILEVEAGTKDGEKFMLWDYEIMSGPFNPFVLASNSMPALLDAPNVESGGIIQTQSLNSGAACVCGGEEKESMQWDGEHLEPIFEEDCLPDHDGEPLTPILDKYKLMDYLNMHEPSLDLDTARHEASLLEQHIVDPKKMLDAPNELGGIFYAVVASSSERCSTICRASVDVAAVP</sequence>
<dbReference type="PROSITE" id="PS50066">
    <property type="entry name" value="MADS_BOX_2"/>
    <property type="match status" value="1"/>
</dbReference>
<feature type="domain" description="MADS-box" evidence="7">
    <location>
        <begin position="1"/>
        <end position="47"/>
    </location>
</feature>
<keyword evidence="5" id="KW-0539">Nucleus</keyword>
<comment type="caution">
    <text evidence="8">The sequence shown here is derived from an EMBL/GenBank/DDBJ whole genome shotgun (WGS) entry which is preliminary data.</text>
</comment>
<dbReference type="Gene3D" id="3.40.1810.10">
    <property type="entry name" value="Transcription factor, MADS-box"/>
    <property type="match status" value="1"/>
</dbReference>
<dbReference type="InterPro" id="IPR036879">
    <property type="entry name" value="TF_MADSbox_sf"/>
</dbReference>
<protein>
    <submittedName>
        <fullName evidence="8">Agamous-like MADS-box protein AGL86</fullName>
    </submittedName>
</protein>
<keyword evidence="4" id="KW-0804">Transcription</keyword>
<evidence type="ECO:0000256" key="5">
    <source>
        <dbReference type="ARBA" id="ARBA00023242"/>
    </source>
</evidence>
<keyword evidence="2" id="KW-0805">Transcription regulation</keyword>
<dbReference type="SMART" id="SM00432">
    <property type="entry name" value="MADS"/>
    <property type="match status" value="1"/>
</dbReference>
<dbReference type="GO" id="GO:0045944">
    <property type="term" value="P:positive regulation of transcription by RNA polymerase II"/>
    <property type="evidence" value="ECO:0007669"/>
    <property type="project" value="InterPro"/>
</dbReference>
<gene>
    <name evidence="8" type="ORF">FCM35_KLT18359</name>
</gene>
<evidence type="ECO:0000256" key="4">
    <source>
        <dbReference type="ARBA" id="ARBA00023163"/>
    </source>
</evidence>
<dbReference type="InterPro" id="IPR002100">
    <property type="entry name" value="TF_MADSbox"/>
</dbReference>
<dbReference type="GO" id="GO:0000987">
    <property type="term" value="F:cis-regulatory region sequence-specific DNA binding"/>
    <property type="evidence" value="ECO:0007669"/>
    <property type="project" value="InterPro"/>
</dbReference>
<dbReference type="CDD" id="cd00266">
    <property type="entry name" value="MADS_SRF_like"/>
    <property type="match status" value="1"/>
</dbReference>
<keyword evidence="6" id="KW-0175">Coiled coil</keyword>
<dbReference type="Proteomes" id="UP000623129">
    <property type="component" value="Unassembled WGS sequence"/>
</dbReference>
<evidence type="ECO:0000256" key="3">
    <source>
        <dbReference type="ARBA" id="ARBA00023125"/>
    </source>
</evidence>
<organism evidence="8 9">
    <name type="scientific">Carex littledalei</name>
    <dbReference type="NCBI Taxonomy" id="544730"/>
    <lineage>
        <taxon>Eukaryota</taxon>
        <taxon>Viridiplantae</taxon>
        <taxon>Streptophyta</taxon>
        <taxon>Embryophyta</taxon>
        <taxon>Tracheophyta</taxon>
        <taxon>Spermatophyta</taxon>
        <taxon>Magnoliopsida</taxon>
        <taxon>Liliopsida</taxon>
        <taxon>Poales</taxon>
        <taxon>Cyperaceae</taxon>
        <taxon>Cyperoideae</taxon>
        <taxon>Cariceae</taxon>
        <taxon>Carex</taxon>
        <taxon>Carex subgen. Euthyceras</taxon>
    </lineage>
</organism>
<evidence type="ECO:0000313" key="9">
    <source>
        <dbReference type="Proteomes" id="UP000623129"/>
    </source>
</evidence>
<dbReference type="GO" id="GO:0000981">
    <property type="term" value="F:DNA-binding transcription factor activity, RNA polymerase II-specific"/>
    <property type="evidence" value="ECO:0007669"/>
    <property type="project" value="InterPro"/>
</dbReference>
<accession>A0A833RAF1</accession>
<dbReference type="GO" id="GO:0046983">
    <property type="term" value="F:protein dimerization activity"/>
    <property type="evidence" value="ECO:0007669"/>
    <property type="project" value="InterPro"/>
</dbReference>
<feature type="coiled-coil region" evidence="6">
    <location>
        <begin position="82"/>
        <end position="109"/>
    </location>
</feature>
<comment type="subcellular location">
    <subcellularLocation>
        <location evidence="1">Nucleus</location>
    </subcellularLocation>
</comment>
<keyword evidence="9" id="KW-1185">Reference proteome</keyword>
<evidence type="ECO:0000256" key="1">
    <source>
        <dbReference type="ARBA" id="ARBA00004123"/>
    </source>
</evidence>
<dbReference type="SUPFAM" id="SSF55455">
    <property type="entry name" value="SRF-like"/>
    <property type="match status" value="1"/>
</dbReference>
<dbReference type="InterPro" id="IPR033897">
    <property type="entry name" value="SRF-like_MADS-box"/>
</dbReference>
<dbReference type="EMBL" id="SWLB01000006">
    <property type="protein sequence ID" value="KAF3337772.1"/>
    <property type="molecule type" value="Genomic_DNA"/>
</dbReference>
<dbReference type="GO" id="GO:0005634">
    <property type="term" value="C:nucleus"/>
    <property type="evidence" value="ECO:0007669"/>
    <property type="project" value="UniProtKB-SubCell"/>
</dbReference>
<evidence type="ECO:0000256" key="6">
    <source>
        <dbReference type="SAM" id="Coils"/>
    </source>
</evidence>
<reference evidence="8" key="1">
    <citation type="submission" date="2020-01" db="EMBL/GenBank/DDBJ databases">
        <title>Genome sequence of Kobresia littledalei, the first chromosome-level genome in the family Cyperaceae.</title>
        <authorList>
            <person name="Qu G."/>
        </authorList>
    </citation>
    <scope>NUCLEOTIDE SEQUENCE</scope>
    <source>
        <strain evidence="8">C.B.Clarke</strain>
        <tissue evidence="8">Leaf</tissue>
    </source>
</reference>
<evidence type="ECO:0000313" key="8">
    <source>
        <dbReference type="EMBL" id="KAF3337772.1"/>
    </source>
</evidence>
<evidence type="ECO:0000256" key="2">
    <source>
        <dbReference type="ARBA" id="ARBA00023015"/>
    </source>
</evidence>
<evidence type="ECO:0000259" key="7">
    <source>
        <dbReference type="PROSITE" id="PS50066"/>
    </source>
</evidence>
<keyword evidence="3" id="KW-0238">DNA-binding</keyword>
<proteinExistence type="predicted"/>
<dbReference type="AlphaFoldDB" id="A0A833RAF1"/>
<name>A0A833RAF1_9POAL</name>
<dbReference type="Pfam" id="PF00319">
    <property type="entry name" value="SRF-TF"/>
    <property type="match status" value="1"/>
</dbReference>